<gene>
    <name evidence="5" type="ORF">GCM10007207_12490</name>
</gene>
<dbReference type="SUPFAM" id="SSF55347">
    <property type="entry name" value="Glyceraldehyde-3-phosphate dehydrogenase-like, C-terminal domain"/>
    <property type="match status" value="1"/>
</dbReference>
<dbReference type="PANTHER" id="PTHR43818:SF11">
    <property type="entry name" value="BCDNA.GH03377"/>
    <property type="match status" value="1"/>
</dbReference>
<evidence type="ECO:0000313" key="6">
    <source>
        <dbReference type="Proteomes" id="UP000637769"/>
    </source>
</evidence>
<dbReference type="SUPFAM" id="SSF51735">
    <property type="entry name" value="NAD(P)-binding Rossmann-fold domains"/>
    <property type="match status" value="1"/>
</dbReference>
<dbReference type="Gene3D" id="3.30.360.10">
    <property type="entry name" value="Dihydrodipicolinate Reductase, domain 2"/>
    <property type="match status" value="1"/>
</dbReference>
<evidence type="ECO:0000259" key="3">
    <source>
        <dbReference type="Pfam" id="PF01408"/>
    </source>
</evidence>
<dbReference type="RefSeq" id="WP_188425947.1">
    <property type="nucleotide sequence ID" value="NZ_BMCH01000003.1"/>
</dbReference>
<keyword evidence="6" id="KW-1185">Reference proteome</keyword>
<dbReference type="InterPro" id="IPR006311">
    <property type="entry name" value="TAT_signal"/>
</dbReference>
<accession>A0ABQ1LRP0</accession>
<evidence type="ECO:0000256" key="1">
    <source>
        <dbReference type="ARBA" id="ARBA00023002"/>
    </source>
</evidence>
<evidence type="ECO:0000313" key="5">
    <source>
        <dbReference type="EMBL" id="GGC28548.1"/>
    </source>
</evidence>
<dbReference type="PRINTS" id="PR01775">
    <property type="entry name" value="GLFROXRDTASE"/>
</dbReference>
<name>A0ABQ1LRP0_9PROT</name>
<dbReference type="PANTHER" id="PTHR43818">
    <property type="entry name" value="BCDNA.GH03377"/>
    <property type="match status" value="1"/>
</dbReference>
<dbReference type="InterPro" id="IPR000683">
    <property type="entry name" value="Gfo/Idh/MocA-like_OxRdtase_N"/>
</dbReference>
<dbReference type="EMBL" id="BMCH01000003">
    <property type="protein sequence ID" value="GGC28548.1"/>
    <property type="molecule type" value="Genomic_DNA"/>
</dbReference>
<dbReference type="InterPro" id="IPR050463">
    <property type="entry name" value="Gfo/Idh/MocA_oxidrdct_glycsds"/>
</dbReference>
<comment type="caution">
    <text evidence="5">The sequence shown here is derived from an EMBL/GenBank/DDBJ whole genome shotgun (WGS) entry which is preliminary data.</text>
</comment>
<organism evidence="5 6">
    <name type="scientific">Asaia siamensis</name>
    <dbReference type="NCBI Taxonomy" id="110479"/>
    <lineage>
        <taxon>Bacteria</taxon>
        <taxon>Pseudomonadati</taxon>
        <taxon>Pseudomonadota</taxon>
        <taxon>Alphaproteobacteria</taxon>
        <taxon>Acetobacterales</taxon>
        <taxon>Acetobacteraceae</taxon>
        <taxon>Asaia</taxon>
    </lineage>
</organism>
<evidence type="ECO:0000259" key="4">
    <source>
        <dbReference type="Pfam" id="PF02894"/>
    </source>
</evidence>
<feature type="domain" description="Gfo/Idh/MocA-like oxidoreductase N-terminal" evidence="3">
    <location>
        <begin position="62"/>
        <end position="186"/>
    </location>
</feature>
<dbReference type="Pfam" id="PF02894">
    <property type="entry name" value="GFO_IDH_MocA_C"/>
    <property type="match status" value="1"/>
</dbReference>
<sequence>MSDNDTHQQPASQIRRRFLQAAGVAGLVLGKSASAQTTPPDHLAPRPSPQPIRPLPEGRRPFGYAIVGLGKYAINQILPAFGECQHARLAGLVSGDPQKARKVASAYGVPEKNIYSYDNFDDIRNNPEIDAVYIILPNALHADFAVRAFRAGKHVMCEKPMATSVGDCQRMIDAARRASKQLMIGYRCHFDPITQRAIQTIRAGKLGKLRAVTTENTDVLSIDDPSGQWRVKRSLSGGGSLMDLGIYGVNGARYLLNEEPIEVSAIRAESTNPVFHEVEDIISWTFRYRSGALAHGNSSFTAAATSRFGIQAEKLSGMLNPATGYYNNRFETVAGEETHILSDPMFQIPALNQFSAQLDHLPDVLGSGKPSLATGEEGMQDIRLIQAIYQSAATRRPVSTDWGDWRRKA</sequence>
<keyword evidence="1" id="KW-0560">Oxidoreductase</keyword>
<feature type="region of interest" description="Disordered" evidence="2">
    <location>
        <begin position="30"/>
        <end position="57"/>
    </location>
</feature>
<dbReference type="PROSITE" id="PS51318">
    <property type="entry name" value="TAT"/>
    <property type="match status" value="1"/>
</dbReference>
<evidence type="ECO:0000256" key="2">
    <source>
        <dbReference type="SAM" id="MobiDB-lite"/>
    </source>
</evidence>
<dbReference type="Gene3D" id="3.40.50.720">
    <property type="entry name" value="NAD(P)-binding Rossmann-like Domain"/>
    <property type="match status" value="1"/>
</dbReference>
<feature type="domain" description="Gfo/Idh/MocA-like oxidoreductase C-terminal" evidence="4">
    <location>
        <begin position="200"/>
        <end position="399"/>
    </location>
</feature>
<dbReference type="Pfam" id="PF01408">
    <property type="entry name" value="GFO_IDH_MocA"/>
    <property type="match status" value="1"/>
</dbReference>
<dbReference type="InterPro" id="IPR004104">
    <property type="entry name" value="Gfo/Idh/MocA-like_OxRdtase_C"/>
</dbReference>
<reference evidence="6" key="1">
    <citation type="journal article" date="2019" name="Int. J. Syst. Evol. Microbiol.">
        <title>The Global Catalogue of Microorganisms (GCM) 10K type strain sequencing project: providing services to taxonomists for standard genome sequencing and annotation.</title>
        <authorList>
            <consortium name="The Broad Institute Genomics Platform"/>
            <consortium name="The Broad Institute Genome Sequencing Center for Infectious Disease"/>
            <person name="Wu L."/>
            <person name="Ma J."/>
        </authorList>
    </citation>
    <scope>NUCLEOTIDE SEQUENCE [LARGE SCALE GENOMIC DNA]</scope>
    <source>
        <strain evidence="6">CCM 7132</strain>
    </source>
</reference>
<dbReference type="InterPro" id="IPR008354">
    <property type="entry name" value="Glc-Fru_OxRdtase_bac"/>
</dbReference>
<dbReference type="InterPro" id="IPR036291">
    <property type="entry name" value="NAD(P)-bd_dom_sf"/>
</dbReference>
<dbReference type="Proteomes" id="UP000637769">
    <property type="component" value="Unassembled WGS sequence"/>
</dbReference>
<protein>
    <submittedName>
        <fullName evidence="5">Glucose-fructose oxidoreductase</fullName>
    </submittedName>
</protein>
<proteinExistence type="predicted"/>